<reference evidence="10 11" key="1">
    <citation type="submission" date="2017-07" db="EMBL/GenBank/DDBJ databases">
        <authorList>
            <person name="Talla V."/>
            <person name="Backstrom N."/>
        </authorList>
    </citation>
    <scope>NUCLEOTIDE SEQUENCE [LARGE SCALE GENOMIC DNA]</scope>
</reference>
<gene>
    <name evidence="10" type="ORF">LSINAPIS_LOCUS8231</name>
</gene>
<dbReference type="GO" id="GO:0005930">
    <property type="term" value="C:axoneme"/>
    <property type="evidence" value="ECO:0007669"/>
    <property type="project" value="UniProtKB-SubCell"/>
</dbReference>
<comment type="subcellular location">
    <subcellularLocation>
        <location evidence="1">Cytoplasm</location>
        <location evidence="1">Cytoskeleton</location>
        <location evidence="1">Cilium axoneme</location>
    </subcellularLocation>
</comment>
<keyword evidence="4" id="KW-0677">Repeat</keyword>
<keyword evidence="11" id="KW-1185">Reference proteome</keyword>
<proteinExistence type="predicted"/>
<dbReference type="AlphaFoldDB" id="A0A5E4QGH4"/>
<dbReference type="Proteomes" id="UP000324832">
    <property type="component" value="Unassembled WGS sequence"/>
</dbReference>
<evidence type="ECO:0000256" key="3">
    <source>
        <dbReference type="ARBA" id="ARBA00022574"/>
    </source>
</evidence>
<feature type="region of interest" description="Disordered" evidence="9">
    <location>
        <begin position="764"/>
        <end position="803"/>
    </location>
</feature>
<dbReference type="InterPro" id="IPR036322">
    <property type="entry name" value="WD40_repeat_dom_sf"/>
</dbReference>
<evidence type="ECO:0000256" key="4">
    <source>
        <dbReference type="ARBA" id="ARBA00022737"/>
    </source>
</evidence>
<protein>
    <submittedName>
        <fullName evidence="10">Uncharacterized protein</fullName>
    </submittedName>
</protein>
<sequence>MLGRWQPGNLHGRQHETDLVQKKYDWRNCWPHHTEAKESFRDPVVVLYTWPQMDIDAVLRDGTANAYSILDFRILLRTSAFTFDVNAVMFSPYCPGQLTTAGAAHIKFWKMAHTFTGLKLKGELGRFGKTDICDVLGIYPMPDEKVLSGCEWGNILVWEAGLVKLEVTQRGRKTCHKAPVVQFMLSEAGDEVTTVARDGCVRAWYWDTVDQADPPEDDPFVELNPVAETCLYKPHSKSLTQISINTQRTLLVTCGEDSTIFMYSLELGTPLTLHRLGFIETPNNIAYMTWKPEEERVILLCGQVGFIMEAVLPEVPIRKYTEITTFKLNFVSYKETLVKKHFMRNRPFPTEEDLASIDEEAIKAKEEAEKETGDEEEEEWIGEIQFMESESMLGTTITWAQYCEEGIWVTQRDTGALLLIKPGQNKIFKYAPIPGAWCDDMTAIRFVCDNRYLILGTNTGYIRVFRMPTDDEDNPATHYEIWMSAQQKLLKKLKGRRLAKEEKVEKVKEPSTVDGELMSHEELKQKEEYDKMMAIANAHKKRVRDQLAEITAEYNKIIKANRALPFSQQIDVTLDQRPLMVQERELDELKALTIRKLAHQLEASDLALHKMYSRNIVQLDVFPFTLKAIRDPEVMIRPLRQKNLSKDFYNQLEEVHVKMAEAALRGSQPDYVAPPGHNTQLRVCMARKEIYDLKHEFNKKVVELREHKVKLIEKTKAIGDRLAEIRVEIPPKMVKHPPAVPEIDESLEFPEKNMQIKPVISQLTPRQSGRKTMEKRKSMLYPQQRTRPPRVPNFIPLAGADNK</sequence>
<name>A0A5E4QGH4_9NEOP</name>
<evidence type="ECO:0000256" key="7">
    <source>
        <dbReference type="ARBA" id="ARBA00023273"/>
    </source>
</evidence>
<dbReference type="EMBL" id="FZQP02002891">
    <property type="protein sequence ID" value="VVC96820.1"/>
    <property type="molecule type" value="Genomic_DNA"/>
</dbReference>
<keyword evidence="7" id="KW-0966">Cell projection</keyword>
<dbReference type="GO" id="GO:0003341">
    <property type="term" value="P:cilium movement"/>
    <property type="evidence" value="ECO:0007669"/>
    <property type="project" value="UniProtKB-ARBA"/>
</dbReference>
<keyword evidence="6" id="KW-0206">Cytoskeleton</keyword>
<feature type="repeat" description="WD" evidence="8">
    <location>
        <begin position="232"/>
        <end position="273"/>
    </location>
</feature>
<dbReference type="PROSITE" id="PS50082">
    <property type="entry name" value="WD_REPEATS_2"/>
    <property type="match status" value="1"/>
</dbReference>
<dbReference type="Pfam" id="PF00400">
    <property type="entry name" value="WD40"/>
    <property type="match status" value="1"/>
</dbReference>
<organism evidence="10 11">
    <name type="scientific">Leptidea sinapis</name>
    <dbReference type="NCBI Taxonomy" id="189913"/>
    <lineage>
        <taxon>Eukaryota</taxon>
        <taxon>Metazoa</taxon>
        <taxon>Ecdysozoa</taxon>
        <taxon>Arthropoda</taxon>
        <taxon>Hexapoda</taxon>
        <taxon>Insecta</taxon>
        <taxon>Pterygota</taxon>
        <taxon>Neoptera</taxon>
        <taxon>Endopterygota</taxon>
        <taxon>Lepidoptera</taxon>
        <taxon>Glossata</taxon>
        <taxon>Ditrysia</taxon>
        <taxon>Papilionoidea</taxon>
        <taxon>Pieridae</taxon>
        <taxon>Dismorphiinae</taxon>
        <taxon>Leptidea</taxon>
    </lineage>
</organism>
<evidence type="ECO:0000313" key="10">
    <source>
        <dbReference type="EMBL" id="VVC96820.1"/>
    </source>
</evidence>
<dbReference type="SUPFAM" id="SSF50978">
    <property type="entry name" value="WD40 repeat-like"/>
    <property type="match status" value="1"/>
</dbReference>
<dbReference type="SMART" id="SM00320">
    <property type="entry name" value="WD40"/>
    <property type="match status" value="4"/>
</dbReference>
<evidence type="ECO:0000313" key="11">
    <source>
        <dbReference type="Proteomes" id="UP000324832"/>
    </source>
</evidence>
<accession>A0A5E4QGH4</accession>
<dbReference type="PANTHER" id="PTHR14885">
    <property type="entry name" value="CILIA- AND FLAGELLA-ASSOCIATED PROTEIN 43-RELATED"/>
    <property type="match status" value="1"/>
</dbReference>
<evidence type="ECO:0000256" key="6">
    <source>
        <dbReference type="ARBA" id="ARBA00023212"/>
    </source>
</evidence>
<dbReference type="InterPro" id="IPR001680">
    <property type="entry name" value="WD40_rpt"/>
</dbReference>
<dbReference type="InterPro" id="IPR015943">
    <property type="entry name" value="WD40/YVTN_repeat-like_dom_sf"/>
</dbReference>
<evidence type="ECO:0000256" key="5">
    <source>
        <dbReference type="ARBA" id="ARBA00023054"/>
    </source>
</evidence>
<evidence type="ECO:0000256" key="9">
    <source>
        <dbReference type="SAM" id="MobiDB-lite"/>
    </source>
</evidence>
<dbReference type="PANTHER" id="PTHR14885:SF3">
    <property type="entry name" value="CILIA- AND FLAGELLA-ASSOCIATED PROTEIN 44"/>
    <property type="match status" value="1"/>
</dbReference>
<keyword evidence="2" id="KW-0963">Cytoplasm</keyword>
<dbReference type="Gene3D" id="2.130.10.10">
    <property type="entry name" value="YVTN repeat-like/Quinoprotein amine dehydrogenase"/>
    <property type="match status" value="1"/>
</dbReference>
<evidence type="ECO:0000256" key="8">
    <source>
        <dbReference type="PROSITE-ProRule" id="PRU00221"/>
    </source>
</evidence>
<keyword evidence="5" id="KW-0175">Coiled coil</keyword>
<evidence type="ECO:0000256" key="2">
    <source>
        <dbReference type="ARBA" id="ARBA00022490"/>
    </source>
</evidence>
<keyword evidence="3 8" id="KW-0853">WD repeat</keyword>
<evidence type="ECO:0000256" key="1">
    <source>
        <dbReference type="ARBA" id="ARBA00004430"/>
    </source>
</evidence>